<dbReference type="EMBL" id="JACOPQ010000008">
    <property type="protein sequence ID" value="MBC5737630.1"/>
    <property type="molecule type" value="Genomic_DNA"/>
</dbReference>
<dbReference type="RefSeq" id="WP_155150757.1">
    <property type="nucleotide sequence ID" value="NZ_JACOPQ010000008.1"/>
</dbReference>
<dbReference type="SUPFAM" id="SSF103007">
    <property type="entry name" value="Hypothetical protein TT1725"/>
    <property type="match status" value="1"/>
</dbReference>
<gene>
    <name evidence="1" type="ORF">H8S62_11505</name>
</gene>
<evidence type="ECO:0000313" key="1">
    <source>
        <dbReference type="EMBL" id="MBC5737630.1"/>
    </source>
</evidence>
<sequence>MTVALLTLRLYAPWVHSLKEKRMEVKSLLTRIQNQFNVSAIEAEEQDTHQVIVLAVAALAAGTAQADSILAHIQDFAAAHTEAEITSAETEFL</sequence>
<reference evidence="1" key="1">
    <citation type="submission" date="2020-08" db="EMBL/GenBank/DDBJ databases">
        <title>Genome public.</title>
        <authorList>
            <person name="Liu C."/>
            <person name="Sun Q."/>
        </authorList>
    </citation>
    <scope>NUCLEOTIDE SEQUENCE</scope>
    <source>
        <strain evidence="1">NSJ-52</strain>
    </source>
</reference>
<proteinExistence type="predicted"/>
<evidence type="ECO:0000313" key="2">
    <source>
        <dbReference type="Proteomes" id="UP000607645"/>
    </source>
</evidence>
<dbReference type="PANTHER" id="PTHR36441:SF1">
    <property type="entry name" value="DUF503 DOMAIN-CONTAINING PROTEIN"/>
    <property type="match status" value="1"/>
</dbReference>
<organism evidence="1 2">
    <name type="scientific">Lawsonibacter faecis</name>
    <dbReference type="NCBI Taxonomy" id="2763052"/>
    <lineage>
        <taxon>Bacteria</taxon>
        <taxon>Bacillati</taxon>
        <taxon>Bacillota</taxon>
        <taxon>Clostridia</taxon>
        <taxon>Eubacteriales</taxon>
        <taxon>Oscillospiraceae</taxon>
        <taxon>Lawsonibacter</taxon>
    </lineage>
</organism>
<accession>A0A8J6MD37</accession>
<keyword evidence="2" id="KW-1185">Reference proteome</keyword>
<dbReference type="AlphaFoldDB" id="A0A8J6MD37"/>
<dbReference type="Gene3D" id="3.30.70.1120">
    <property type="entry name" value="TT1725-like"/>
    <property type="match status" value="1"/>
</dbReference>
<comment type="caution">
    <text evidence="1">The sequence shown here is derived from an EMBL/GenBank/DDBJ whole genome shotgun (WGS) entry which is preliminary data.</text>
</comment>
<protein>
    <submittedName>
        <fullName evidence="1">DUF503 domain-containing protein</fullName>
    </submittedName>
</protein>
<dbReference type="Pfam" id="PF04456">
    <property type="entry name" value="DUF503"/>
    <property type="match status" value="1"/>
</dbReference>
<dbReference type="PANTHER" id="PTHR36441">
    <property type="entry name" value="HYPOTHETICAL CYTOSOLIC PROTEIN"/>
    <property type="match status" value="1"/>
</dbReference>
<dbReference type="InterPro" id="IPR007546">
    <property type="entry name" value="DUF503"/>
</dbReference>
<dbReference type="InterPro" id="IPR036746">
    <property type="entry name" value="TT1725-like_sf"/>
</dbReference>
<name>A0A8J6MD37_9FIRM</name>
<dbReference type="Proteomes" id="UP000607645">
    <property type="component" value="Unassembled WGS sequence"/>
</dbReference>